<sequence length="150" mass="16601">MGATKNLAPKQRSIKCMCCQSSVSPSSTRVSSRAFEFIADVLVAARGRFYAVPGKGHELSVTVSTKTIADEIIVQAVYLGGVNILRSEDRDADVVDGPLRYRKLSPEELKHRLCAELVVPDRLLNLAFTPKSSADEEELLYPRYWTVRSA</sequence>
<dbReference type="Proteomes" id="UP001220530">
    <property type="component" value="Chromosome"/>
</dbReference>
<dbReference type="EMBL" id="CP118246">
    <property type="protein sequence ID" value="WDR01630.1"/>
    <property type="molecule type" value="Genomic_DNA"/>
</dbReference>
<gene>
    <name evidence="1" type="ORF">PSQ19_12750</name>
</gene>
<evidence type="ECO:0000313" key="1">
    <source>
        <dbReference type="EMBL" id="WDR01630.1"/>
    </source>
</evidence>
<reference evidence="1 2" key="1">
    <citation type="submission" date="2023-02" db="EMBL/GenBank/DDBJ databases">
        <title>Devosia algicola sp. nov., isolated from the phycosphere of marine algae.</title>
        <authorList>
            <person name="Kim J.M."/>
            <person name="Lee J.K."/>
            <person name="Choi B.J."/>
            <person name="Bayburt H."/>
            <person name="Jeon C.O."/>
        </authorList>
    </citation>
    <scope>NUCLEOTIDE SEQUENCE [LARGE SCALE GENOMIC DNA]</scope>
    <source>
        <strain evidence="1 2">G20-9</strain>
    </source>
</reference>
<keyword evidence="2" id="KW-1185">Reference proteome</keyword>
<accession>A0ABY7YKJ8</accession>
<organism evidence="1 2">
    <name type="scientific">Devosia algicola</name>
    <dbReference type="NCBI Taxonomy" id="3026418"/>
    <lineage>
        <taxon>Bacteria</taxon>
        <taxon>Pseudomonadati</taxon>
        <taxon>Pseudomonadota</taxon>
        <taxon>Alphaproteobacteria</taxon>
        <taxon>Hyphomicrobiales</taxon>
        <taxon>Devosiaceae</taxon>
        <taxon>Devosia</taxon>
    </lineage>
</organism>
<name>A0ABY7YKJ8_9HYPH</name>
<proteinExistence type="predicted"/>
<dbReference type="RefSeq" id="WP_282218040.1">
    <property type="nucleotide sequence ID" value="NZ_CP118246.1"/>
</dbReference>
<protein>
    <submittedName>
        <fullName evidence="1">Uncharacterized protein</fullName>
    </submittedName>
</protein>
<evidence type="ECO:0000313" key="2">
    <source>
        <dbReference type="Proteomes" id="UP001220530"/>
    </source>
</evidence>